<accession>A0A229NTQ7</accession>
<protein>
    <recommendedName>
        <fullName evidence="3">Nuclease SbcCD subunit C</fullName>
    </recommendedName>
</protein>
<dbReference type="PANTHER" id="PTHR32114:SF2">
    <property type="entry name" value="ABC TRANSPORTER ABCH.3"/>
    <property type="match status" value="1"/>
</dbReference>
<feature type="coiled-coil region" evidence="4">
    <location>
        <begin position="674"/>
        <end position="708"/>
    </location>
</feature>
<feature type="coiled-coil region" evidence="4">
    <location>
        <begin position="243"/>
        <end position="321"/>
    </location>
</feature>
<dbReference type="InterPro" id="IPR038729">
    <property type="entry name" value="Rad50/SbcC_AAA"/>
</dbReference>
<organism evidence="6 7">
    <name type="scientific">Paenibacillus herberti</name>
    <dbReference type="NCBI Taxonomy" id="1619309"/>
    <lineage>
        <taxon>Bacteria</taxon>
        <taxon>Bacillati</taxon>
        <taxon>Bacillota</taxon>
        <taxon>Bacilli</taxon>
        <taxon>Bacillales</taxon>
        <taxon>Paenibacillaceae</taxon>
        <taxon>Paenibacillus</taxon>
    </lineage>
</organism>
<dbReference type="RefSeq" id="WP_089526002.1">
    <property type="nucleotide sequence ID" value="NZ_NMUQ01000003.1"/>
</dbReference>
<evidence type="ECO:0000256" key="1">
    <source>
        <dbReference type="ARBA" id="ARBA00006930"/>
    </source>
</evidence>
<evidence type="ECO:0000313" key="7">
    <source>
        <dbReference type="Proteomes" id="UP000215145"/>
    </source>
</evidence>
<dbReference type="GO" id="GO:0016887">
    <property type="term" value="F:ATP hydrolysis activity"/>
    <property type="evidence" value="ECO:0007669"/>
    <property type="project" value="InterPro"/>
</dbReference>
<evidence type="ECO:0000259" key="5">
    <source>
        <dbReference type="Pfam" id="PF13476"/>
    </source>
</evidence>
<dbReference type="EMBL" id="NMUQ01000003">
    <property type="protein sequence ID" value="OXM13291.1"/>
    <property type="molecule type" value="Genomic_DNA"/>
</dbReference>
<dbReference type="Pfam" id="PF13476">
    <property type="entry name" value="AAA_23"/>
    <property type="match status" value="1"/>
</dbReference>
<dbReference type="PANTHER" id="PTHR32114">
    <property type="entry name" value="ABC TRANSPORTER ABCH.3"/>
    <property type="match status" value="1"/>
</dbReference>
<keyword evidence="4" id="KW-0175">Coiled coil</keyword>
<comment type="caution">
    <text evidence="6">The sequence shown here is derived from an EMBL/GenBank/DDBJ whole genome shotgun (WGS) entry which is preliminary data.</text>
</comment>
<evidence type="ECO:0000256" key="2">
    <source>
        <dbReference type="ARBA" id="ARBA00011322"/>
    </source>
</evidence>
<dbReference type="Pfam" id="PF13558">
    <property type="entry name" value="SbcC_Walker_B"/>
    <property type="match status" value="1"/>
</dbReference>
<dbReference type="SUPFAM" id="SSF52540">
    <property type="entry name" value="P-loop containing nucleoside triphosphate hydrolases"/>
    <property type="match status" value="2"/>
</dbReference>
<dbReference type="InterPro" id="IPR027417">
    <property type="entry name" value="P-loop_NTPase"/>
</dbReference>
<dbReference type="AlphaFoldDB" id="A0A229NTQ7"/>
<sequence>MKPLKLTMTAFGPYKDQEVIDFSELMGHRLFVVSGNTGAGKTSIFDAICFALYGDASGEDRNDSRMLRSHFADDQMYTSVDFIFELKGRTYRVFRQLAHVKVGNKGATGDRYELYGVVHGEEVPLTDRFIVSQVDEKLREIIGLTKDQFSQIVMLPQGEFRKLLTSETENKEEILRRIFKTGLYKYVADHLNEKRKQMQQICTELTNIRDYHISNVKGSLAGREGSDLYNVFQQQHYNTFQVLEALEQEIDYYTEQMKVKKQQLQAESNKQQEQTAVYHQAQNLNEQFVLLDQKVTARQQLVEQEREIQQKTVQLELAEKAVHLHVYEQHHAEMIEELTRKGKLLEDALSECVQAEAALQVAIVHYKQEEDNEEPRKQTLLELNRLQGYLPIVKEIAQKEQWVILLASEAEILSKQCKDAQDELEARQSERLATAAGVKELEAKAAYLPEKTEKLTVLRQQVGVILEYLNLVKKSMKEREEEREHGKAFGQADRAYTEVEDRWIEGQAGLLAIHLHDGDSCPVCGSVDHPKKAAATGDIPTKEELERLRKEKSTSEKKHLEAKAILTATEQQIQEKQQQVLEQGVNLDEIQETYQTLVKEGLALAEEEKQLKVEHAKLAPLKLALESLDSKLDELRKQKELVLNLFNDKKTAHATEKALYDQSLFALPEDVRSLEKLEQRIRIVEESNKQLEDAWKNAQLQYQKANDRNIRAVSGQSNAENLKNEAIANKDKAHQSYIDALQQAGFNTEEAYKAAKMTDAARATLKELIDTYKTTMASVSKQIEELSAALTGKERQDLSVLLHRLQELEKHIDSIRSGYIQAENYYDKGTEYKENILEAEHQWHEAEREYQLVKDLYDVVRGENGKKISFERYLQIEFLEKIIHTANQRLQQISGGQYYLVRSDRMEKRGKQSGLGFDVYDNYTGHLRDVKTLSGGEKFNASLCLALGMADVIQSYEGGISLETMFIDEGFGSLDEESLNKAIDTLIDLQQSGRMIGVISHVQELKQAIPAILEVKKIKEGHSYTNFYVS</sequence>
<reference evidence="6 7" key="1">
    <citation type="submission" date="2017-07" db="EMBL/GenBank/DDBJ databases">
        <title>Paenibacillus herberti R33 genome sequencing and assembly.</title>
        <authorList>
            <person name="Su W."/>
        </authorList>
    </citation>
    <scope>NUCLEOTIDE SEQUENCE [LARGE SCALE GENOMIC DNA]</scope>
    <source>
        <strain evidence="6 7">R33</strain>
    </source>
</reference>
<feature type="coiled-coil region" evidence="4">
    <location>
        <begin position="769"/>
        <end position="796"/>
    </location>
</feature>
<keyword evidence="7" id="KW-1185">Reference proteome</keyword>
<feature type="domain" description="Rad50/SbcC-type AAA" evidence="5">
    <location>
        <begin position="5"/>
        <end position="293"/>
    </location>
</feature>
<comment type="similarity">
    <text evidence="1">Belongs to the SMC family. SbcC subfamily.</text>
</comment>
<dbReference type="OrthoDB" id="9795626at2"/>
<dbReference type="GO" id="GO:0006302">
    <property type="term" value="P:double-strand break repair"/>
    <property type="evidence" value="ECO:0007669"/>
    <property type="project" value="InterPro"/>
</dbReference>
<dbReference type="Proteomes" id="UP000215145">
    <property type="component" value="Unassembled WGS sequence"/>
</dbReference>
<evidence type="ECO:0000313" key="6">
    <source>
        <dbReference type="EMBL" id="OXM13291.1"/>
    </source>
</evidence>
<evidence type="ECO:0000256" key="4">
    <source>
        <dbReference type="SAM" id="Coils"/>
    </source>
</evidence>
<gene>
    <name evidence="6" type="ORF">CGZ75_19665</name>
</gene>
<proteinExistence type="inferred from homology"/>
<feature type="coiled-coil region" evidence="4">
    <location>
        <begin position="618"/>
        <end position="645"/>
    </location>
</feature>
<name>A0A229NTQ7_9BACL</name>
<evidence type="ECO:0000256" key="3">
    <source>
        <dbReference type="ARBA" id="ARBA00013368"/>
    </source>
</evidence>
<comment type="subunit">
    <text evidence="2">Heterodimer of SbcC and SbcD.</text>
</comment>
<dbReference type="Gene3D" id="3.40.50.300">
    <property type="entry name" value="P-loop containing nucleotide triphosphate hydrolases"/>
    <property type="match status" value="2"/>
</dbReference>